<comment type="caution">
    <text evidence="1">The sequence shown here is derived from an EMBL/GenBank/DDBJ whole genome shotgun (WGS) entry which is preliminary data.</text>
</comment>
<sequence length="1012" mass="109679">DLPSIPEAGHAAHLYQDVVIGNGYPFGSYKLGIHEGDLEVGNSSSLASSISVLCNFSVVSPIVAGPLFTCTSSSCSGPGLGEGSQACRAQFHATASSIQLGGRVGTFWAPALATPAWAQFLFPAVPQGASNITMRFTMDSRYRPELYGGNSCRNATASYNCTLCTRGSWDHSAEPGVWVLWSAAGRSGYLTSGPHGALGEAFDAGEMTQILQPPPELNLQAGEHPVIAFMTFSQYPAYGEIVRDSSGRCSVDWSDEGEHTFKDKRFMVVDAELIYRQALALPSEPPASHPRLFGSDDAWMSQRVRPFLEALCEPLAQGGVGWFEDAGVADVKGHFELSARGFRSCHEASKDGGDIASYGPAGKYLEFDGSSMPSYTDGLKVLHLLRRQWACADSGSGSFESCEYNGTETERLAQALLQVDRVRFNTTTWTCGVSCGAASGETIFDLTTAEPVNYFSTWYDVLVSRSGLLDAVDVSRVSVALKEQMGLFVSAFNTGHWSLWNGNNWTPHLCIAAMAWAVSFWHEENEMAREVVAMINDILWLHRSMFTADGVYVEGVAMYSFMSVTGLIGISTLQKASFGSAPEAVDEDALTRLVDFHLASMSTDAYTVAFGDSHRKRGWGDFSTLQSALAPKIVRDSEQTEALTPCGAREYCAALYGSGGLYEDPWRISPELLSLNLTDLVLQCSVSASQPLGAQTVRVFRDGGYASIRTPLLAAESSLPCFGSGQTEICVQRSPSLADNIPYSFLAVQARPNSQPHSEVDFGTFIWTAWGTSLISEYGYGTIATAVGPWDTRRYEYIDNNPAGHNTLVVREAFKDPEERINFSQLHLSAGSLVSSATRVDSGEGECLELDGSVPYGASRTDGWLDVMRRYVCPMSDGAFVLIDLFAVKRNRTSLHIYGAQYGGPNFDEAEPASRRLHIEEYFHTETSAPLATDSDGNRLAEELEFDRDSDPSAFKWCSHVDPVVLDAGSVALYAKCGLGGFRPADGWGFIRGFSVSGGHFVYDGLVTTVDT</sequence>
<evidence type="ECO:0000313" key="1">
    <source>
        <dbReference type="EMBL" id="CAE7522878.1"/>
    </source>
</evidence>
<organism evidence="1 2">
    <name type="scientific">Symbiodinium necroappetens</name>
    <dbReference type="NCBI Taxonomy" id="1628268"/>
    <lineage>
        <taxon>Eukaryota</taxon>
        <taxon>Sar</taxon>
        <taxon>Alveolata</taxon>
        <taxon>Dinophyceae</taxon>
        <taxon>Suessiales</taxon>
        <taxon>Symbiodiniaceae</taxon>
        <taxon>Symbiodinium</taxon>
    </lineage>
</organism>
<protein>
    <submittedName>
        <fullName evidence="1">Uncharacterized protein</fullName>
    </submittedName>
</protein>
<dbReference type="Gene3D" id="1.50.10.100">
    <property type="entry name" value="Chondroitin AC/alginate lyase"/>
    <property type="match status" value="1"/>
</dbReference>
<keyword evidence="2" id="KW-1185">Reference proteome</keyword>
<feature type="non-terminal residue" evidence="1">
    <location>
        <position position="1012"/>
    </location>
</feature>
<reference evidence="1" key="1">
    <citation type="submission" date="2021-02" db="EMBL/GenBank/DDBJ databases">
        <authorList>
            <person name="Dougan E. K."/>
            <person name="Rhodes N."/>
            <person name="Thang M."/>
            <person name="Chan C."/>
        </authorList>
    </citation>
    <scope>NUCLEOTIDE SEQUENCE</scope>
</reference>
<dbReference type="InterPro" id="IPR008929">
    <property type="entry name" value="Chondroitin_lyas"/>
</dbReference>
<gene>
    <name evidence="1" type="ORF">SNEC2469_LOCUS14957</name>
</gene>
<dbReference type="EMBL" id="CAJNJA010024175">
    <property type="protein sequence ID" value="CAE7522878.1"/>
    <property type="molecule type" value="Genomic_DNA"/>
</dbReference>
<proteinExistence type="predicted"/>
<dbReference type="Proteomes" id="UP000601435">
    <property type="component" value="Unassembled WGS sequence"/>
</dbReference>
<dbReference type="AlphaFoldDB" id="A0A812TII5"/>
<evidence type="ECO:0000313" key="2">
    <source>
        <dbReference type="Proteomes" id="UP000601435"/>
    </source>
</evidence>
<name>A0A812TII5_9DINO</name>
<dbReference type="Gene3D" id="2.70.98.70">
    <property type="match status" value="1"/>
</dbReference>
<dbReference type="OrthoDB" id="19037at2759"/>
<accession>A0A812TII5</accession>